<keyword evidence="2" id="KW-0347">Helicase</keyword>
<evidence type="ECO:0000259" key="5">
    <source>
        <dbReference type="Pfam" id="PF12705"/>
    </source>
</evidence>
<reference evidence="6 7" key="1">
    <citation type="submission" date="2023-05" db="EMBL/GenBank/DDBJ databases">
        <title>Draft genome sequence of Streptomyces sp. B-S-A12 isolated from a cave soil in Thailand.</title>
        <authorList>
            <person name="Chamroensaksri N."/>
            <person name="Muangham S."/>
        </authorList>
    </citation>
    <scope>NUCLEOTIDE SEQUENCE [LARGE SCALE GENOMIC DNA]</scope>
    <source>
        <strain evidence="6 7">B-S-A12</strain>
    </source>
</reference>
<dbReference type="Proteomes" id="UP001237105">
    <property type="component" value="Unassembled WGS sequence"/>
</dbReference>
<keyword evidence="3" id="KW-0234">DNA repair</keyword>
<dbReference type="RefSeq" id="WP_282536485.1">
    <property type="nucleotide sequence ID" value="NZ_JASCIS010000018.1"/>
</dbReference>
<evidence type="ECO:0000313" key="7">
    <source>
        <dbReference type="Proteomes" id="UP001237105"/>
    </source>
</evidence>
<keyword evidence="2" id="KW-0547">Nucleotide-binding</keyword>
<accession>A0ABT6SZP7</accession>
<proteinExistence type="predicted"/>
<organism evidence="6 7">
    <name type="scientific">Streptomyces luteolus</name>
    <dbReference type="NCBI Taxonomy" id="3043615"/>
    <lineage>
        <taxon>Bacteria</taxon>
        <taxon>Bacillati</taxon>
        <taxon>Actinomycetota</taxon>
        <taxon>Actinomycetes</taxon>
        <taxon>Kitasatosporales</taxon>
        <taxon>Streptomycetaceae</taxon>
        <taxon>Streptomyces</taxon>
    </lineage>
</organism>
<sequence length="584" mass="65335">MQNPLGVSGSDWLIKASPRMARPDDRACPRHRRIAMRPLLAPEPAVPFRPYPWEEFGFGPFFAALDLVEHDGWSLEQVQEELRRTHGPFRGRGAPVHPAHLAWTSQVLERYVTARTAEQGAAAEAGLPPTRPVRQSWTWRTRRTDTPDMRGVRQYEHTVWGRAYASSDETVRDLWLPSLRRAKPVRPEAELAAVAQVMARGEATTPWRRARDLPPASPTGEGRLPELVRVFDFGCADGSAESLLSEGPGEVRQLFAEHAVPALRAAAGDDRRQPGESCVDCKAIAGCADLKRTPRLWGGRPTVPERRRRSVSVWDMRLHARCPAQYHLERHLHLDDLSGENQGARRGRAVDAWLDDRHGDRSGDSCRDREAPAVADVRDATGLDEPLARGAATMLAEHRLLCPLSGLGRNEQVLVQHRVTAYVPELDVVVLATPDLVYTHRGRWIWRETKTSAYPLPEGRSLLRSFPQLALGILLFHAGAIGDEPRRSWVELEHLRDEPGESRLERIDPARAETVEAARDVIAELAQPLLDDTTYEPRTGRHCYGCRARTWCKPGTAYVADGPRPPEVATERPSAQRGEELVLD</sequence>
<evidence type="ECO:0000256" key="4">
    <source>
        <dbReference type="SAM" id="MobiDB-lite"/>
    </source>
</evidence>
<dbReference type="Pfam" id="PF12705">
    <property type="entry name" value="PDDEXK_1"/>
    <property type="match status" value="1"/>
</dbReference>
<keyword evidence="7" id="KW-1185">Reference proteome</keyword>
<evidence type="ECO:0000313" key="6">
    <source>
        <dbReference type="EMBL" id="MDI3420608.1"/>
    </source>
</evidence>
<dbReference type="InterPro" id="IPR038726">
    <property type="entry name" value="PDDEXK_AddAB-type"/>
</dbReference>
<evidence type="ECO:0000256" key="1">
    <source>
        <dbReference type="ARBA" id="ARBA00022763"/>
    </source>
</evidence>
<name>A0ABT6SZP7_9ACTN</name>
<evidence type="ECO:0000256" key="2">
    <source>
        <dbReference type="ARBA" id="ARBA00022806"/>
    </source>
</evidence>
<keyword evidence="2" id="KW-0067">ATP-binding</keyword>
<feature type="region of interest" description="Disordered" evidence="4">
    <location>
        <begin position="561"/>
        <end position="584"/>
    </location>
</feature>
<comment type="caution">
    <text evidence="6">The sequence shown here is derived from an EMBL/GenBank/DDBJ whole genome shotgun (WGS) entry which is preliminary data.</text>
</comment>
<keyword evidence="1" id="KW-0227">DNA damage</keyword>
<keyword evidence="2" id="KW-0378">Hydrolase</keyword>
<feature type="domain" description="PD-(D/E)XK endonuclease-like" evidence="5">
    <location>
        <begin position="311"/>
        <end position="553"/>
    </location>
</feature>
<protein>
    <submittedName>
        <fullName evidence="6">PD-(D/E)XK nuclease family protein</fullName>
    </submittedName>
</protein>
<dbReference type="EMBL" id="JASCIS010000018">
    <property type="protein sequence ID" value="MDI3420608.1"/>
    <property type="molecule type" value="Genomic_DNA"/>
</dbReference>
<gene>
    <name evidence="6" type="ORF">QIT00_18965</name>
</gene>
<evidence type="ECO:0000256" key="3">
    <source>
        <dbReference type="ARBA" id="ARBA00023204"/>
    </source>
</evidence>